<sequence>MGSTYQGFAFWTKKVVKFPFWCLWQGRYGILGGAITRYQFHKDYDPYMLPRHSCNCDFCGGFSMSHKIACEKFVREHGGKCSMPPGEYEVRLVRALEPGSLSTVDFSLPFSKLKYEWSGKPDKELKPGPSNAVEQIVADSMQRYIV</sequence>
<comment type="caution">
    <text evidence="1">The sequence shown here is derived from an EMBL/GenBank/DDBJ whole genome shotgun (WGS) entry which is preliminary data.</text>
</comment>
<reference evidence="1" key="1">
    <citation type="submission" date="2023-01" db="EMBL/GenBank/DDBJ databases">
        <title>The chitinases involved in constricting ring structure development in the nematode-trapping fungus Drechslerella dactyloides.</title>
        <authorList>
            <person name="Wang R."/>
            <person name="Zhang L."/>
            <person name="Tang P."/>
            <person name="Li S."/>
            <person name="Liang L."/>
        </authorList>
    </citation>
    <scope>NUCLEOTIDE SEQUENCE</scope>
    <source>
        <strain evidence="1">YMF1.00031</strain>
    </source>
</reference>
<evidence type="ECO:0000313" key="1">
    <source>
        <dbReference type="EMBL" id="KAJ6262989.1"/>
    </source>
</evidence>
<organism evidence="1 2">
    <name type="scientific">Drechslerella dactyloides</name>
    <name type="common">Nematode-trapping fungus</name>
    <name type="synonym">Arthrobotrys dactyloides</name>
    <dbReference type="NCBI Taxonomy" id="74499"/>
    <lineage>
        <taxon>Eukaryota</taxon>
        <taxon>Fungi</taxon>
        <taxon>Dikarya</taxon>
        <taxon>Ascomycota</taxon>
        <taxon>Pezizomycotina</taxon>
        <taxon>Orbiliomycetes</taxon>
        <taxon>Orbiliales</taxon>
        <taxon>Orbiliaceae</taxon>
        <taxon>Drechslerella</taxon>
    </lineage>
</organism>
<protein>
    <submittedName>
        <fullName evidence="1">Uncharacterized protein</fullName>
    </submittedName>
</protein>
<name>A0AAD6NLI2_DREDA</name>
<dbReference type="AlphaFoldDB" id="A0AAD6NLI2"/>
<dbReference type="EMBL" id="JAQGDS010000002">
    <property type="protein sequence ID" value="KAJ6262989.1"/>
    <property type="molecule type" value="Genomic_DNA"/>
</dbReference>
<evidence type="ECO:0000313" key="2">
    <source>
        <dbReference type="Proteomes" id="UP001221413"/>
    </source>
</evidence>
<proteinExistence type="predicted"/>
<gene>
    <name evidence="1" type="ORF">Dda_1547</name>
</gene>
<dbReference type="Proteomes" id="UP001221413">
    <property type="component" value="Unassembled WGS sequence"/>
</dbReference>
<keyword evidence="2" id="KW-1185">Reference proteome</keyword>
<accession>A0AAD6NLI2</accession>